<dbReference type="Proteomes" id="UP000482960">
    <property type="component" value="Unassembled WGS sequence"/>
</dbReference>
<dbReference type="RefSeq" id="WP_173079712.1">
    <property type="nucleotide sequence ID" value="NZ_BAABJB010000005.1"/>
</dbReference>
<reference evidence="2 3" key="1">
    <citation type="submission" date="2020-03" db="EMBL/GenBank/DDBJ databases">
        <title>Whole genome shotgun sequence of Phytohabitans rumicis NBRC 108638.</title>
        <authorList>
            <person name="Komaki H."/>
            <person name="Tamura T."/>
        </authorList>
    </citation>
    <scope>NUCLEOTIDE SEQUENCE [LARGE SCALE GENOMIC DNA]</scope>
    <source>
        <strain evidence="2 3">NBRC 108638</strain>
    </source>
</reference>
<feature type="compositionally biased region" description="Low complexity" evidence="1">
    <location>
        <begin position="1"/>
        <end position="10"/>
    </location>
</feature>
<evidence type="ECO:0000313" key="3">
    <source>
        <dbReference type="Proteomes" id="UP000482960"/>
    </source>
</evidence>
<protein>
    <submittedName>
        <fullName evidence="2">Uncharacterized protein</fullName>
    </submittedName>
</protein>
<name>A0A6V8LFU9_9ACTN</name>
<gene>
    <name evidence="2" type="ORF">Prum_065980</name>
</gene>
<evidence type="ECO:0000313" key="2">
    <source>
        <dbReference type="EMBL" id="GFJ92956.1"/>
    </source>
</evidence>
<evidence type="ECO:0000256" key="1">
    <source>
        <dbReference type="SAM" id="MobiDB-lite"/>
    </source>
</evidence>
<dbReference type="EMBL" id="BLPG01000001">
    <property type="protein sequence ID" value="GFJ92956.1"/>
    <property type="molecule type" value="Genomic_DNA"/>
</dbReference>
<comment type="caution">
    <text evidence="2">The sequence shown here is derived from an EMBL/GenBank/DDBJ whole genome shotgun (WGS) entry which is preliminary data.</text>
</comment>
<organism evidence="2 3">
    <name type="scientific">Phytohabitans rumicis</name>
    <dbReference type="NCBI Taxonomy" id="1076125"/>
    <lineage>
        <taxon>Bacteria</taxon>
        <taxon>Bacillati</taxon>
        <taxon>Actinomycetota</taxon>
        <taxon>Actinomycetes</taxon>
        <taxon>Micromonosporales</taxon>
        <taxon>Micromonosporaceae</taxon>
    </lineage>
</organism>
<proteinExistence type="predicted"/>
<dbReference type="NCBIfam" id="NF040565">
    <property type="entry name" value="SCO2521_fam"/>
    <property type="match status" value="1"/>
</dbReference>
<dbReference type="AlphaFoldDB" id="A0A6V8LFU9"/>
<keyword evidence="3" id="KW-1185">Reference proteome</keyword>
<sequence>MASLAPPAGRSRPRSGRRGGAGPRAVATLILGEVHTGLLQHAGAVGAAVSADILRLAPGGRVRTSERPIAYAESPEILTGIDCSLAGASGGQVRGIGTVTSRAALTGGHLLQGSSYAVLGPSRNGRRMSWAHYLSHPGRVELMGKVGADDLAAGFLADGRDPAHLDLGAVSAGLMDAVQSRPEVDRRPPFRMARTEFRWSAVPGAGRTVRFTVVNSTLRTAHLEVPEDELPYVAHFCADLARHDWLLTSLLRLLERSGIGVNARRRVVHRLRPAVDHLLHLWMPAARMPEPLLPLWRELEHRSGLSRQWQTCVDRVRDQMDAGAIPSLDSPDDDPGPVRR</sequence>
<accession>A0A6V8LFU9</accession>
<dbReference type="InterPro" id="IPR049749">
    <property type="entry name" value="SCO2521-like"/>
</dbReference>
<feature type="region of interest" description="Disordered" evidence="1">
    <location>
        <begin position="1"/>
        <end position="22"/>
    </location>
</feature>
<reference evidence="2 3" key="2">
    <citation type="submission" date="2020-03" db="EMBL/GenBank/DDBJ databases">
        <authorList>
            <person name="Ichikawa N."/>
            <person name="Kimura A."/>
            <person name="Kitahashi Y."/>
            <person name="Uohara A."/>
        </authorList>
    </citation>
    <scope>NUCLEOTIDE SEQUENCE [LARGE SCALE GENOMIC DNA]</scope>
    <source>
        <strain evidence="2 3">NBRC 108638</strain>
    </source>
</reference>